<comment type="caution">
    <text evidence="3">The sequence shown here is derived from an EMBL/GenBank/DDBJ whole genome shotgun (WGS) entry which is preliminary data.</text>
</comment>
<evidence type="ECO:0000313" key="3">
    <source>
        <dbReference type="EMBL" id="MDT7043802.1"/>
    </source>
</evidence>
<dbReference type="PANTHER" id="PTHR16138">
    <property type="entry name" value="MYCOPHENOLIC ACID ACYL-GLUCURONIDE ESTERASE, MITOCHONDRIAL"/>
    <property type="match status" value="1"/>
</dbReference>
<organism evidence="3 4">
    <name type="scientific">Candidatus Nitronereus thalassa</name>
    <dbReference type="NCBI Taxonomy" id="3020898"/>
    <lineage>
        <taxon>Bacteria</taxon>
        <taxon>Pseudomonadati</taxon>
        <taxon>Nitrospirota</taxon>
        <taxon>Nitrospiria</taxon>
        <taxon>Nitrospirales</taxon>
        <taxon>Nitrospiraceae</taxon>
        <taxon>Candidatus Nitronereus</taxon>
    </lineage>
</organism>
<dbReference type="InterPro" id="IPR052382">
    <property type="entry name" value="ABHD10_acyl-thioesterase"/>
</dbReference>
<gene>
    <name evidence="3" type="ORF">PPG34_15715</name>
</gene>
<sequence>MKAKETTLRLEHSGGHTSAILMEPGDDATSIVILGHGFLSNKDSRTNLRLTELLTSKGLSTLRFDWIGMGDSGGRFAEITLSACCTQLNYLINDMKNRGYRDIGLIGSSFGGLVAILVAADHPELFALGLKCPVPDFPEMLECEFGQQGIEEWKRTNTIPNVTGGSEPIALDFAFHEDCCQYNAYEQAAKISTPCVIVHGEQDELVPIHQIHRLVESLPGEKNLRLLPEANHHFGRPEDFRVMSLALTEWIVTHSPSSQSTAKVPS</sequence>
<keyword evidence="4" id="KW-1185">Reference proteome</keyword>
<proteinExistence type="predicted"/>
<dbReference type="Gene3D" id="3.40.50.1820">
    <property type="entry name" value="alpha/beta hydrolase"/>
    <property type="match status" value="1"/>
</dbReference>
<feature type="domain" description="Serine aminopeptidase S33" evidence="2">
    <location>
        <begin position="29"/>
        <end position="131"/>
    </location>
</feature>
<dbReference type="InterPro" id="IPR022742">
    <property type="entry name" value="Hydrolase_4"/>
</dbReference>
<dbReference type="Proteomes" id="UP001250932">
    <property type="component" value="Unassembled WGS sequence"/>
</dbReference>
<keyword evidence="1 3" id="KW-0378">Hydrolase</keyword>
<dbReference type="GO" id="GO:0016787">
    <property type="term" value="F:hydrolase activity"/>
    <property type="evidence" value="ECO:0007669"/>
    <property type="project" value="UniProtKB-KW"/>
</dbReference>
<protein>
    <submittedName>
        <fullName evidence="3">Alpha/beta hydrolase</fullName>
    </submittedName>
</protein>
<name>A0ABU3KBW6_9BACT</name>
<reference evidence="3 4" key="1">
    <citation type="journal article" date="2023" name="ISME J.">
        <title>Cultivation and genomic characterization of novel and ubiquitous marine nitrite-oxidizing bacteria from the Nitrospirales.</title>
        <authorList>
            <person name="Mueller A.J."/>
            <person name="Daebeler A."/>
            <person name="Herbold C.W."/>
            <person name="Kirkegaard R.H."/>
            <person name="Daims H."/>
        </authorList>
    </citation>
    <scope>NUCLEOTIDE SEQUENCE [LARGE SCALE GENOMIC DNA]</scope>
    <source>
        <strain evidence="3 4">EB</strain>
    </source>
</reference>
<dbReference type="Pfam" id="PF12146">
    <property type="entry name" value="Hydrolase_4"/>
    <property type="match status" value="1"/>
</dbReference>
<dbReference type="RefSeq" id="WP_313834395.1">
    <property type="nucleotide sequence ID" value="NZ_JAQOUE010000002.1"/>
</dbReference>
<evidence type="ECO:0000313" key="4">
    <source>
        <dbReference type="Proteomes" id="UP001250932"/>
    </source>
</evidence>
<dbReference type="InterPro" id="IPR029058">
    <property type="entry name" value="AB_hydrolase_fold"/>
</dbReference>
<evidence type="ECO:0000256" key="1">
    <source>
        <dbReference type="ARBA" id="ARBA00022801"/>
    </source>
</evidence>
<accession>A0ABU3KBW6</accession>
<dbReference type="EMBL" id="JAQOUE010000002">
    <property type="protein sequence ID" value="MDT7043802.1"/>
    <property type="molecule type" value="Genomic_DNA"/>
</dbReference>
<dbReference type="SUPFAM" id="SSF53474">
    <property type="entry name" value="alpha/beta-Hydrolases"/>
    <property type="match status" value="1"/>
</dbReference>
<dbReference type="PANTHER" id="PTHR16138:SF7">
    <property type="entry name" value="PALMITOYL-PROTEIN THIOESTERASE ABHD10, MITOCHONDRIAL"/>
    <property type="match status" value="1"/>
</dbReference>
<evidence type="ECO:0000259" key="2">
    <source>
        <dbReference type="Pfam" id="PF12146"/>
    </source>
</evidence>